<dbReference type="InterPro" id="IPR016032">
    <property type="entry name" value="Sig_transdc_resp-reg_C-effctor"/>
</dbReference>
<dbReference type="PANTHER" id="PTHR47691:SF3">
    <property type="entry name" value="HTH-TYPE TRANSCRIPTIONAL REGULATOR RV0890C-RELATED"/>
    <property type="match status" value="1"/>
</dbReference>
<comment type="caution">
    <text evidence="3">The sequence shown here is derived from an EMBL/GenBank/DDBJ whole genome shotgun (WGS) entry which is preliminary data.</text>
</comment>
<evidence type="ECO:0000259" key="2">
    <source>
        <dbReference type="SMART" id="SM01043"/>
    </source>
</evidence>
<reference evidence="4" key="1">
    <citation type="journal article" date="2019" name="Int. J. Syst. Evol. Microbiol.">
        <title>The Global Catalogue of Microorganisms (GCM) 10K type strain sequencing project: providing services to taxonomists for standard genome sequencing and annotation.</title>
        <authorList>
            <consortium name="The Broad Institute Genomics Platform"/>
            <consortium name="The Broad Institute Genome Sequencing Center for Infectious Disease"/>
            <person name="Wu L."/>
            <person name="Ma J."/>
        </authorList>
    </citation>
    <scope>NUCLEOTIDE SEQUENCE [LARGE SCALE GENOMIC DNA]</scope>
    <source>
        <strain evidence="4">CGMCC 4.7319</strain>
    </source>
</reference>
<evidence type="ECO:0000313" key="4">
    <source>
        <dbReference type="Proteomes" id="UP000597656"/>
    </source>
</evidence>
<dbReference type="Gene3D" id="3.40.50.300">
    <property type="entry name" value="P-loop containing nucleotide triphosphate hydrolases"/>
    <property type="match status" value="1"/>
</dbReference>
<dbReference type="SUPFAM" id="SSF48452">
    <property type="entry name" value="TPR-like"/>
    <property type="match status" value="2"/>
</dbReference>
<evidence type="ECO:0000313" key="3">
    <source>
        <dbReference type="EMBL" id="GGM74378.1"/>
    </source>
</evidence>
<sequence length="985" mass="108651">MEIAFRILGRTGLRTADGFVHDWGKPKARAVLAVLLFHAGKPVPVRTLEKWVWSGDGPSNPYPTLQTYVARIKAALRDAGLPGVISNVERAYQLDVDRSSIDLYASIELARKAKAAAYQASPDLEKACALSEQAIALWSGELFADLDSDLACERRDSLVRYHYLPAMNGLLYGLGKLGRFEQMLFHLNEIQPEHDLDVLLARHRLVALFGLRKRVEAAQYHVSVRRRIVAEIADGSEAELLRLYEELRSRHDQQSTPSNAGPRPRYLPHGADAFTGHETLLAELDNLVLPHPRPRLVALDGPPGVGKTTLALHWASSVRDRFADGYWFASLDGVAHGPRVEAGQVVKDLLAEFGVAADSIPSLEARTARLRELLANRCMLVVLDNVADTSHVRALLPALSTCFVLMTSRARLSELVVRDRARCLTVDPLGEDETVAWLRNRLGHRASAAPGGVVRLAALADGMPLAMELIGEQVAAQPRRSLEDFVRVLASGRALLSLSNGSSGSIRNAFELSYQNLSEEQATLFRLLGLHPVREVSLDIVAALAGVDREDARHLVDSLVWTRLVDSTDGDRYRMHDLIREYAAERAERDEPPAERAAAVGRMLAWYTHTVHNADRCVVGFREEVPMLDLPPGVNPRHFTDEDDVAQWCLQEEAALVGVIKHVADPEHIWRLANSVGELFMRYLRNDTVVAVMEAGAAAARECGEIGTVVDTFQNVGFVHMTYRHDHESADRWFREARAIFGDRDDPETLAVLLRNEAECVLQGAHNVPRAIEMYQQALALAVTDDTRAGILHRLGVACRAGNRLDEAASHLYQALHLRERLGDGLGQARSRLELAQLAFDLGDSFGAKASCHFAIGLFQQAHSGAGEARALTLLAAIVKADDLELGRYYANRAMELSRGVDREVEAVVNDVAGQIEWRAGQRELAVERWQASFSAFRDISDPRADAIAVHLDELAQFVQPEVPLGRLPSQTGVAQDQELLGGLE</sequence>
<protein>
    <submittedName>
        <fullName evidence="3">SARP family transcriptional regulator</fullName>
    </submittedName>
</protein>
<dbReference type="PRINTS" id="PR00364">
    <property type="entry name" value="DISEASERSIST"/>
</dbReference>
<dbReference type="InterPro" id="IPR027417">
    <property type="entry name" value="P-loop_NTPase"/>
</dbReference>
<evidence type="ECO:0000259" key="1">
    <source>
        <dbReference type="SMART" id="SM00382"/>
    </source>
</evidence>
<dbReference type="SUPFAM" id="SSF46894">
    <property type="entry name" value="C-terminal effector domain of the bipartite response regulators"/>
    <property type="match status" value="1"/>
</dbReference>
<dbReference type="InterPro" id="IPR011990">
    <property type="entry name" value="TPR-like_helical_dom_sf"/>
</dbReference>
<proteinExistence type="predicted"/>
<accession>A0ABQ2HDQ8</accession>
<feature type="domain" description="Bacterial transcriptional activator" evidence="2">
    <location>
        <begin position="101"/>
        <end position="248"/>
    </location>
</feature>
<dbReference type="Proteomes" id="UP000597656">
    <property type="component" value="Unassembled WGS sequence"/>
</dbReference>
<dbReference type="InterPro" id="IPR003593">
    <property type="entry name" value="AAA+_ATPase"/>
</dbReference>
<dbReference type="Gene3D" id="1.10.10.10">
    <property type="entry name" value="Winged helix-like DNA-binding domain superfamily/Winged helix DNA-binding domain"/>
    <property type="match status" value="2"/>
</dbReference>
<dbReference type="PANTHER" id="PTHR47691">
    <property type="entry name" value="REGULATOR-RELATED"/>
    <property type="match status" value="1"/>
</dbReference>
<dbReference type="InterPro" id="IPR002182">
    <property type="entry name" value="NB-ARC"/>
</dbReference>
<dbReference type="Pfam" id="PF03704">
    <property type="entry name" value="BTAD"/>
    <property type="match status" value="1"/>
</dbReference>
<dbReference type="Gene3D" id="1.25.40.10">
    <property type="entry name" value="Tetratricopeptide repeat domain"/>
    <property type="match status" value="3"/>
</dbReference>
<dbReference type="RefSeq" id="WP_189153129.1">
    <property type="nucleotide sequence ID" value="NZ_BMNC01000001.1"/>
</dbReference>
<name>A0ABQ2HDQ8_9PSEU</name>
<feature type="domain" description="AAA+ ATPase" evidence="1">
    <location>
        <begin position="293"/>
        <end position="431"/>
    </location>
</feature>
<dbReference type="SUPFAM" id="SSF52540">
    <property type="entry name" value="P-loop containing nucleoside triphosphate hydrolases"/>
    <property type="match status" value="1"/>
</dbReference>
<dbReference type="EMBL" id="BMNC01000001">
    <property type="protein sequence ID" value="GGM74378.1"/>
    <property type="molecule type" value="Genomic_DNA"/>
</dbReference>
<dbReference type="Pfam" id="PF00931">
    <property type="entry name" value="NB-ARC"/>
    <property type="match status" value="1"/>
</dbReference>
<organism evidence="3 4">
    <name type="scientific">Lentzea pudingi</name>
    <dbReference type="NCBI Taxonomy" id="1789439"/>
    <lineage>
        <taxon>Bacteria</taxon>
        <taxon>Bacillati</taxon>
        <taxon>Actinomycetota</taxon>
        <taxon>Actinomycetes</taxon>
        <taxon>Pseudonocardiales</taxon>
        <taxon>Pseudonocardiaceae</taxon>
        <taxon>Lentzea</taxon>
    </lineage>
</organism>
<dbReference type="SMART" id="SM01043">
    <property type="entry name" value="BTAD"/>
    <property type="match status" value="1"/>
</dbReference>
<dbReference type="InterPro" id="IPR005158">
    <property type="entry name" value="BTAD"/>
</dbReference>
<keyword evidence="4" id="KW-1185">Reference proteome</keyword>
<gene>
    <name evidence="3" type="ORF">GCM10011609_07770</name>
</gene>
<dbReference type="SMART" id="SM00382">
    <property type="entry name" value="AAA"/>
    <property type="match status" value="1"/>
</dbReference>
<dbReference type="InterPro" id="IPR036388">
    <property type="entry name" value="WH-like_DNA-bd_sf"/>
</dbReference>